<protein>
    <submittedName>
        <fullName evidence="2">Uncharacterized protein</fullName>
    </submittedName>
</protein>
<evidence type="ECO:0000313" key="3">
    <source>
        <dbReference type="Proteomes" id="UP000177067"/>
    </source>
</evidence>
<evidence type="ECO:0000313" key="2">
    <source>
        <dbReference type="EMBL" id="OGH59486.1"/>
    </source>
</evidence>
<dbReference type="AlphaFoldDB" id="A0A1F6LJG6"/>
<name>A0A1F6LJG6_9BACT</name>
<dbReference type="EMBL" id="MFPS01000007">
    <property type="protein sequence ID" value="OGH59486.1"/>
    <property type="molecule type" value="Genomic_DNA"/>
</dbReference>
<reference evidence="2 3" key="1">
    <citation type="journal article" date="2016" name="Nat. Commun.">
        <title>Thousands of microbial genomes shed light on interconnected biogeochemical processes in an aquifer system.</title>
        <authorList>
            <person name="Anantharaman K."/>
            <person name="Brown C.T."/>
            <person name="Hug L.A."/>
            <person name="Sharon I."/>
            <person name="Castelle C.J."/>
            <person name="Probst A.J."/>
            <person name="Thomas B.C."/>
            <person name="Singh A."/>
            <person name="Wilkins M.J."/>
            <person name="Karaoz U."/>
            <person name="Brodie E.L."/>
            <person name="Williams K.H."/>
            <person name="Hubbard S.S."/>
            <person name="Banfield J.F."/>
        </authorList>
    </citation>
    <scope>NUCLEOTIDE SEQUENCE [LARGE SCALE GENOMIC DNA]</scope>
</reference>
<proteinExistence type="predicted"/>
<accession>A0A1F6LJG6</accession>
<gene>
    <name evidence="2" type="ORF">A2725_01535</name>
</gene>
<feature type="region of interest" description="Disordered" evidence="1">
    <location>
        <begin position="1"/>
        <end position="27"/>
    </location>
</feature>
<sequence>MKRPHIEGKLPGVNEGGNPPPIKPGETIEDAAKRLGIKTKTDLEQEEWEKVEHEARRQLANGTDTEIHLIDIEDIEDTPRE</sequence>
<evidence type="ECO:0000256" key="1">
    <source>
        <dbReference type="SAM" id="MobiDB-lite"/>
    </source>
</evidence>
<comment type="caution">
    <text evidence="2">The sequence shown here is derived from an EMBL/GenBank/DDBJ whole genome shotgun (WGS) entry which is preliminary data.</text>
</comment>
<organism evidence="2 3">
    <name type="scientific">Candidatus Magasanikbacteria bacterium RIFCSPHIGHO2_01_FULL_33_34</name>
    <dbReference type="NCBI Taxonomy" id="1798671"/>
    <lineage>
        <taxon>Bacteria</taxon>
        <taxon>Candidatus Magasanikiibacteriota</taxon>
    </lineage>
</organism>
<dbReference type="Proteomes" id="UP000177067">
    <property type="component" value="Unassembled WGS sequence"/>
</dbReference>